<name>A0A0D2IVB0_9EURO</name>
<dbReference type="GeneID" id="27709399"/>
<keyword evidence="2" id="KW-0560">Oxidoreductase</keyword>
<organism evidence="4 5">
    <name type="scientific">Fonsecaea multimorphosa CBS 102226</name>
    <dbReference type="NCBI Taxonomy" id="1442371"/>
    <lineage>
        <taxon>Eukaryota</taxon>
        <taxon>Fungi</taxon>
        <taxon>Dikarya</taxon>
        <taxon>Ascomycota</taxon>
        <taxon>Pezizomycotina</taxon>
        <taxon>Eurotiomycetes</taxon>
        <taxon>Chaetothyriomycetidae</taxon>
        <taxon>Chaetothyriales</taxon>
        <taxon>Herpotrichiellaceae</taxon>
        <taxon>Fonsecaea</taxon>
    </lineage>
</organism>
<dbReference type="InterPro" id="IPR051609">
    <property type="entry name" value="NmrA/Isoflavone_reductase-like"/>
</dbReference>
<dbReference type="Gene3D" id="3.90.25.10">
    <property type="entry name" value="UDP-galactose 4-epimerase, domain 1"/>
    <property type="match status" value="1"/>
</dbReference>
<dbReference type="EMBL" id="KN848066">
    <property type="protein sequence ID" value="KIY00987.1"/>
    <property type="molecule type" value="Genomic_DNA"/>
</dbReference>
<feature type="domain" description="NmrA-like" evidence="3">
    <location>
        <begin position="22"/>
        <end position="238"/>
    </location>
</feature>
<evidence type="ECO:0000259" key="3">
    <source>
        <dbReference type="Pfam" id="PF05368"/>
    </source>
</evidence>
<dbReference type="SUPFAM" id="SSF51735">
    <property type="entry name" value="NAD(P)-binding Rossmann-fold domains"/>
    <property type="match status" value="1"/>
</dbReference>
<dbReference type="Pfam" id="PF05368">
    <property type="entry name" value="NmrA"/>
    <property type="match status" value="1"/>
</dbReference>
<dbReference type="CDD" id="cd05259">
    <property type="entry name" value="PCBER_SDR_a"/>
    <property type="match status" value="1"/>
</dbReference>
<dbReference type="PANTHER" id="PTHR47706:SF1">
    <property type="entry name" value="CIPA-LIKE, PUTATIVE (AFU_ORTHOLOGUE AFUA_1G12460)-RELATED"/>
    <property type="match status" value="1"/>
</dbReference>
<dbReference type="RefSeq" id="XP_016635109.1">
    <property type="nucleotide sequence ID" value="XM_016774163.1"/>
</dbReference>
<dbReference type="STRING" id="1442371.A0A0D2IVB0"/>
<dbReference type="PANTHER" id="PTHR47706">
    <property type="entry name" value="NMRA-LIKE FAMILY PROTEIN"/>
    <property type="match status" value="1"/>
</dbReference>
<dbReference type="Proteomes" id="UP000053411">
    <property type="component" value="Unassembled WGS sequence"/>
</dbReference>
<dbReference type="OrthoDB" id="9974981at2759"/>
<keyword evidence="5" id="KW-1185">Reference proteome</keyword>
<dbReference type="InterPro" id="IPR036291">
    <property type="entry name" value="NAD(P)-bd_dom_sf"/>
</dbReference>
<dbReference type="InterPro" id="IPR008030">
    <property type="entry name" value="NmrA-like"/>
</dbReference>
<dbReference type="AlphaFoldDB" id="A0A0D2IVB0"/>
<dbReference type="VEuPathDB" id="FungiDB:Z520_03653"/>
<dbReference type="InterPro" id="IPR045312">
    <property type="entry name" value="PCBER-like"/>
</dbReference>
<evidence type="ECO:0000313" key="4">
    <source>
        <dbReference type="EMBL" id="KIY00987.1"/>
    </source>
</evidence>
<proteinExistence type="predicted"/>
<evidence type="ECO:0000256" key="1">
    <source>
        <dbReference type="ARBA" id="ARBA00022857"/>
    </source>
</evidence>
<gene>
    <name evidence="4" type="ORF">Z520_03653</name>
</gene>
<reference evidence="4 5" key="1">
    <citation type="submission" date="2015-01" db="EMBL/GenBank/DDBJ databases">
        <title>The Genome Sequence of Fonsecaea multimorphosa CBS 102226.</title>
        <authorList>
            <consortium name="The Broad Institute Genomics Platform"/>
            <person name="Cuomo C."/>
            <person name="de Hoog S."/>
            <person name="Gorbushina A."/>
            <person name="Stielow B."/>
            <person name="Teixiera M."/>
            <person name="Abouelleil A."/>
            <person name="Chapman S.B."/>
            <person name="Priest M."/>
            <person name="Young S.K."/>
            <person name="Wortman J."/>
            <person name="Nusbaum C."/>
            <person name="Birren B."/>
        </authorList>
    </citation>
    <scope>NUCLEOTIDE SEQUENCE [LARGE SCALE GENOMIC DNA]</scope>
    <source>
        <strain evidence="4 5">CBS 102226</strain>
    </source>
</reference>
<dbReference type="Gene3D" id="3.40.50.720">
    <property type="entry name" value="NAD(P)-binding Rossmann-like Domain"/>
    <property type="match status" value="1"/>
</dbReference>
<dbReference type="GO" id="GO:0016491">
    <property type="term" value="F:oxidoreductase activity"/>
    <property type="evidence" value="ECO:0007669"/>
    <property type="project" value="UniProtKB-KW"/>
</dbReference>
<keyword evidence="1" id="KW-0521">NADP</keyword>
<accession>A0A0D2IVB0</accession>
<sequence length="323" mass="35068">MNSQSSLKKLSSGGDIGGQPVKNIALAGATGTLGTAILQTLLSSGDFFVTVLTQKTFDQDFPPSVKVISINYESGDSISAALQGQDVLISCLGTAAIAKQRLLIDAAIAANIKRFIPSEFGSDLQNLKARSLPNYRQKAAIEDYLTDRSREGRMTYTLIYNGAFLDWAIKAGLLIDLRGHKVTLYDGGDRPVSATRLSTVGKAVVGVLNHYDETANRAIYVQDIAISQKRLLEIAQKLTPEETWTVETADTAQMEAEAREQLSKGSSDPRIWYAFVKRAGFGDGYGSHFQELDNDLLGIPEMTEGEIESLMASLMGQDDPSFE</sequence>
<protein>
    <recommendedName>
        <fullName evidence="3">NmrA-like domain-containing protein</fullName>
    </recommendedName>
</protein>
<evidence type="ECO:0000313" key="5">
    <source>
        <dbReference type="Proteomes" id="UP000053411"/>
    </source>
</evidence>
<evidence type="ECO:0000256" key="2">
    <source>
        <dbReference type="ARBA" id="ARBA00023002"/>
    </source>
</evidence>